<dbReference type="Proteomes" id="UP001607125">
    <property type="component" value="Unassembled WGS sequence"/>
</dbReference>
<organism evidence="2 3">
    <name type="scientific">Vibrio barjaei</name>
    <dbReference type="NCBI Taxonomy" id="1676683"/>
    <lineage>
        <taxon>Bacteria</taxon>
        <taxon>Pseudomonadati</taxon>
        <taxon>Pseudomonadota</taxon>
        <taxon>Gammaproteobacteria</taxon>
        <taxon>Vibrionales</taxon>
        <taxon>Vibrionaceae</taxon>
        <taxon>Vibrio</taxon>
    </lineage>
</organism>
<sequence>MSRINFKISLIAASVMAATSSQAALYKVVEVDPTASMSSTGIYDAEVTEFYGSAIQKTTRDLSALPLGCFQDGSTCPEYSLAGDSRNGSEGHSYRQEVPFNYDSSFYYTDWGRNRDYCRNELGYQTCDPAWADKLWYSFGSGNNGANDSCATKRGKFGGLLRERDAFLNSQQTGWNNCYGEDSYYSNALAFEENTASSNPSSPSAASRLSITPSSVYKPAGVSAADQNSENVVVNNLLDNGNVIGNTSSGYYRTSAGNLATAYRNRGFVFNGSSTKMLPPLANDGTDSEKAITAQMGRTMAWDSFSDGTNTYFVGSASVGPFDYGDNNKDWGGDLNNCVGKSDPAALRECQNFAFATKAAVWNANGDVFQASNWTVGTSRNVDKKAMQGSARAAVVSSKVTGDLQNKPVLVGLNSFQDGNNLFMEATVFKPSTDPNAKIESGNYWSPVRITRSTVKDGDDFVYSNSQATDINENFVLIGEAKRRGDKRENGAAPNRMFLASVDSSSGAAEARYFDELTGNSGIFFRGVGGETGAINNFNEIVGAVDAEQSTEYFGKKRRQRGFIYPYNTTGTVAERLAIFEGKPWLLDDLTNGGQFSVSNNQYRIVDASDINDDGVIAATALKCEGGYDTTGHNSYCGSGQKREKIVAVKLIPIANAAERTIEARALEAAPVERKGGSLGWMAMIFLGFLGLRRNK</sequence>
<keyword evidence="1" id="KW-0732">Signal</keyword>
<comment type="caution">
    <text evidence="2">The sequence shown here is derived from an EMBL/GenBank/DDBJ whole genome shotgun (WGS) entry which is preliminary data.</text>
</comment>
<dbReference type="InterPro" id="IPR022562">
    <property type="entry name" value="DUF3466"/>
</dbReference>
<evidence type="ECO:0000256" key="1">
    <source>
        <dbReference type="SAM" id="SignalP"/>
    </source>
</evidence>
<dbReference type="EMBL" id="JBIHSF010000008">
    <property type="protein sequence ID" value="MFH0261181.1"/>
    <property type="molecule type" value="Genomic_DNA"/>
</dbReference>
<gene>
    <name evidence="2" type="ORF">ACGRH2_12305</name>
</gene>
<dbReference type="NCBIfam" id="TIGR03501">
    <property type="entry name" value="GlyGly_CTERM"/>
    <property type="match status" value="1"/>
</dbReference>
<proteinExistence type="predicted"/>
<feature type="chain" id="PRO_5047149266" evidence="1">
    <location>
        <begin position="24"/>
        <end position="696"/>
    </location>
</feature>
<protein>
    <submittedName>
        <fullName evidence="2">DUF3466 family protein</fullName>
    </submittedName>
</protein>
<dbReference type="InterPro" id="IPR020008">
    <property type="entry name" value="GlyGly_CTERM"/>
</dbReference>
<reference evidence="2 3" key="1">
    <citation type="submission" date="2024-10" db="EMBL/GenBank/DDBJ databases">
        <authorList>
            <person name="Yibar A."/>
            <person name="Saticioglu I.B."/>
            <person name="Duman M."/>
            <person name="Ajmi N."/>
            <person name="Gurler F."/>
            <person name="Ay H."/>
            <person name="Onuk E."/>
            <person name="Guler S."/>
            <person name="Romalde J.L."/>
        </authorList>
    </citation>
    <scope>NUCLEOTIDE SEQUENCE [LARGE SCALE GENOMIC DNA]</scope>
    <source>
        <strain evidence="2 3">1-TCBS-B</strain>
    </source>
</reference>
<feature type="signal peptide" evidence="1">
    <location>
        <begin position="1"/>
        <end position="23"/>
    </location>
</feature>
<name>A0ABW7II70_9VIBR</name>
<keyword evidence="3" id="KW-1185">Reference proteome</keyword>
<dbReference type="RefSeq" id="WP_394629171.1">
    <property type="nucleotide sequence ID" value="NZ_JBIHSF010000008.1"/>
</dbReference>
<evidence type="ECO:0000313" key="2">
    <source>
        <dbReference type="EMBL" id="MFH0261181.1"/>
    </source>
</evidence>
<evidence type="ECO:0000313" key="3">
    <source>
        <dbReference type="Proteomes" id="UP001607125"/>
    </source>
</evidence>
<accession>A0ABW7II70</accession>
<dbReference type="Pfam" id="PF11949">
    <property type="entry name" value="DUF3466"/>
    <property type="match status" value="1"/>
</dbReference>